<accession>M4QKW7</accession>
<keyword evidence="1" id="KW-0496">Mitochondrion</keyword>
<gene>
    <name evidence="1" type="primary">orf41</name>
</gene>
<dbReference type="AlphaFoldDB" id="M4QKW7"/>
<geneLocation type="mitochondrion" evidence="1"/>
<reference evidence="1" key="1">
    <citation type="journal article" date="2006" name="RNA">
        <title>Hybrid E. coli--Mitochondrial ribonuclease P RNAs are catalytically active.</title>
        <authorList>
            <person name="Seif E."/>
            <person name="Cadieux A."/>
            <person name="Lang B.F."/>
        </authorList>
    </citation>
    <scope>NUCLEOTIDE SEQUENCE</scope>
    <source>
        <strain evidence="1">ATCC 50695</strain>
    </source>
</reference>
<sequence>MIHPISLSDESFGASTHKIRTLCVESIFEYVVTKKAQELSH</sequence>
<proteinExistence type="predicted"/>
<dbReference type="GeneID" id="15333008"/>
<dbReference type="EMBL" id="KC353354">
    <property type="protein sequence ID" value="AGH24103.1"/>
    <property type="molecule type" value="Genomic_DNA"/>
</dbReference>
<dbReference type="RefSeq" id="YP_007890609.1">
    <property type="nucleotide sequence ID" value="NC_021126.1"/>
</dbReference>
<reference evidence="1" key="2">
    <citation type="journal article" date="2013" name="Genome Biol. Evol.">
        <title>Strikingly bacteria-like and gene-rich mitochondrial genomes throughout jakobid protists.</title>
        <authorList>
            <person name="Burger G."/>
            <person name="Gray M.W."/>
            <person name="Forget L."/>
            <person name="Lang B.F."/>
        </authorList>
    </citation>
    <scope>NUCLEOTIDE SEQUENCE</scope>
    <source>
        <strain evidence="1">ATCC 50695</strain>
    </source>
</reference>
<name>M4QKW7_9EUKA</name>
<organism evidence="1">
    <name type="scientific">Jakoba bahamiensis</name>
    <dbReference type="NCBI Taxonomy" id="221721"/>
    <lineage>
        <taxon>Eukaryota</taxon>
        <taxon>Discoba</taxon>
        <taxon>Jakobida</taxon>
        <taxon>Histionina</taxon>
        <taxon>Jakobidae</taxon>
        <taxon>Jakoba</taxon>
    </lineage>
</organism>
<protein>
    <submittedName>
        <fullName evidence="1">Uncharacterized protein</fullName>
    </submittedName>
</protein>
<evidence type="ECO:0000313" key="1">
    <source>
        <dbReference type="EMBL" id="AGH24103.1"/>
    </source>
</evidence>